<feature type="region of interest" description="Disordered" evidence="1">
    <location>
        <begin position="166"/>
        <end position="236"/>
    </location>
</feature>
<dbReference type="Proteomes" id="UP000199400">
    <property type="component" value="Unassembled WGS sequence"/>
</dbReference>
<feature type="compositionally biased region" description="Basic and acidic residues" evidence="1">
    <location>
        <begin position="1"/>
        <end position="18"/>
    </location>
</feature>
<name>A0A1I2IWR1_9BACT</name>
<evidence type="ECO:0000313" key="2">
    <source>
        <dbReference type="EMBL" id="SFF46922.1"/>
    </source>
</evidence>
<protein>
    <submittedName>
        <fullName evidence="2">Uncharacterized protein</fullName>
    </submittedName>
</protein>
<accession>A0A1I2IWR1</accession>
<keyword evidence="3" id="KW-1185">Reference proteome</keyword>
<proteinExistence type="predicted"/>
<dbReference type="AlphaFoldDB" id="A0A1I2IWR1"/>
<feature type="compositionally biased region" description="Basic and acidic residues" evidence="1">
    <location>
        <begin position="31"/>
        <end position="44"/>
    </location>
</feature>
<sequence length="272" mass="30053">MDPKRPDVQGVRDEDRRQPAYASGLAVEATTADRRRCTGEDRLAGRWSRRRDGRSRGRAGERDRCHRGRARRCAGASPRRGRRRVARASAGRGRRSSMIPSNVRVFVCPEPQDMRRGFDRLALTVRAEMGRRSAERCVLRLRQPARRSAQALVVGPERLRAAVQAAASRDDAGAEGHRRIAASDRDRPAQPRRAAARRPTNNGAKTLLTRTRRSVQRARDRGRATPRRAPRAARGACECDFGPGAVPGALHVAPGALPAARARHRRRTEGGA</sequence>
<feature type="compositionally biased region" description="Basic and acidic residues" evidence="1">
    <location>
        <begin position="168"/>
        <end position="189"/>
    </location>
</feature>
<reference evidence="3" key="1">
    <citation type="submission" date="2016-10" db="EMBL/GenBank/DDBJ databases">
        <authorList>
            <person name="Varghese N."/>
            <person name="Submissions S."/>
        </authorList>
    </citation>
    <scope>NUCLEOTIDE SEQUENCE [LARGE SCALE GENOMIC DNA]</scope>
    <source>
        <strain evidence="3">ATCC 25963</strain>
    </source>
</reference>
<feature type="compositionally biased region" description="Basic and acidic residues" evidence="1">
    <location>
        <begin position="54"/>
        <end position="64"/>
    </location>
</feature>
<organism evidence="2 3">
    <name type="scientific">Nannocystis exedens</name>
    <dbReference type="NCBI Taxonomy" id="54"/>
    <lineage>
        <taxon>Bacteria</taxon>
        <taxon>Pseudomonadati</taxon>
        <taxon>Myxococcota</taxon>
        <taxon>Polyangia</taxon>
        <taxon>Nannocystales</taxon>
        <taxon>Nannocystaceae</taxon>
        <taxon>Nannocystis</taxon>
    </lineage>
</organism>
<evidence type="ECO:0000256" key="1">
    <source>
        <dbReference type="SAM" id="MobiDB-lite"/>
    </source>
</evidence>
<dbReference type="STRING" id="54.SAMN02745121_09064"/>
<dbReference type="EMBL" id="FOMX01000097">
    <property type="protein sequence ID" value="SFF46922.1"/>
    <property type="molecule type" value="Genomic_DNA"/>
</dbReference>
<gene>
    <name evidence="2" type="ORF">SAMN02745121_09064</name>
</gene>
<feature type="region of interest" description="Disordered" evidence="1">
    <location>
        <begin position="1"/>
        <end position="96"/>
    </location>
</feature>
<evidence type="ECO:0000313" key="3">
    <source>
        <dbReference type="Proteomes" id="UP000199400"/>
    </source>
</evidence>